<keyword evidence="2" id="KW-0804">Transcription</keyword>
<protein>
    <submittedName>
        <fullName evidence="4">TetR/AcrR family transcriptional regulator</fullName>
    </submittedName>
</protein>
<dbReference type="SUPFAM" id="SSF46689">
    <property type="entry name" value="Homeodomain-like"/>
    <property type="match status" value="1"/>
</dbReference>
<dbReference type="Gene3D" id="1.10.357.10">
    <property type="entry name" value="Tetracycline Repressor, domain 2"/>
    <property type="match status" value="1"/>
</dbReference>
<evidence type="ECO:0000313" key="4">
    <source>
        <dbReference type="EMBL" id="GAA5227044.1"/>
    </source>
</evidence>
<name>A0ABP9TJQ3_9MICC</name>
<dbReference type="EMBL" id="BAABLK010000026">
    <property type="protein sequence ID" value="GAA5227044.1"/>
    <property type="molecule type" value="Genomic_DNA"/>
</dbReference>
<dbReference type="PANTHER" id="PTHR47506">
    <property type="entry name" value="TRANSCRIPTIONAL REGULATORY PROTEIN"/>
    <property type="match status" value="1"/>
</dbReference>
<dbReference type="Pfam" id="PF21993">
    <property type="entry name" value="TetR_C_13_2"/>
    <property type="match status" value="1"/>
</dbReference>
<evidence type="ECO:0000256" key="2">
    <source>
        <dbReference type="ARBA" id="ARBA00023163"/>
    </source>
</evidence>
<comment type="caution">
    <text evidence="4">The sequence shown here is derived from an EMBL/GenBank/DDBJ whole genome shotgun (WGS) entry which is preliminary data.</text>
</comment>
<dbReference type="InterPro" id="IPR054156">
    <property type="entry name" value="YxaF_TetR_C"/>
</dbReference>
<dbReference type="PANTHER" id="PTHR47506:SF3">
    <property type="entry name" value="HTH-TYPE TRANSCRIPTIONAL REGULATOR LMRA"/>
    <property type="match status" value="1"/>
</dbReference>
<gene>
    <name evidence="4" type="ORF">GCM10025778_15770</name>
</gene>
<organism evidence="4 5">
    <name type="scientific">Paeniglutamicibacter antarcticus</name>
    <dbReference type="NCBI Taxonomy" id="494023"/>
    <lineage>
        <taxon>Bacteria</taxon>
        <taxon>Bacillati</taxon>
        <taxon>Actinomycetota</taxon>
        <taxon>Actinomycetes</taxon>
        <taxon>Micrococcales</taxon>
        <taxon>Micrococcaceae</taxon>
        <taxon>Paeniglutamicibacter</taxon>
    </lineage>
</organism>
<proteinExistence type="predicted"/>
<evidence type="ECO:0000259" key="3">
    <source>
        <dbReference type="Pfam" id="PF21993"/>
    </source>
</evidence>
<dbReference type="SUPFAM" id="SSF48498">
    <property type="entry name" value="Tetracyclin repressor-like, C-terminal domain"/>
    <property type="match status" value="1"/>
</dbReference>
<reference evidence="5" key="1">
    <citation type="journal article" date="2019" name="Int. J. Syst. Evol. Microbiol.">
        <title>The Global Catalogue of Microorganisms (GCM) 10K type strain sequencing project: providing services to taxonomists for standard genome sequencing and annotation.</title>
        <authorList>
            <consortium name="The Broad Institute Genomics Platform"/>
            <consortium name="The Broad Institute Genome Sequencing Center for Infectious Disease"/>
            <person name="Wu L."/>
            <person name="Ma J."/>
        </authorList>
    </citation>
    <scope>NUCLEOTIDE SEQUENCE [LARGE SCALE GENOMIC DNA]</scope>
    <source>
        <strain evidence="5">JCM 18952</strain>
    </source>
</reference>
<keyword evidence="5" id="KW-1185">Reference proteome</keyword>
<evidence type="ECO:0000256" key="1">
    <source>
        <dbReference type="ARBA" id="ARBA00023015"/>
    </source>
</evidence>
<dbReference type="Proteomes" id="UP001501257">
    <property type="component" value="Unassembled WGS sequence"/>
</dbReference>
<evidence type="ECO:0000313" key="5">
    <source>
        <dbReference type="Proteomes" id="UP001501257"/>
    </source>
</evidence>
<accession>A0ABP9TJQ3</accession>
<sequence>MARVIKERADTIAQLAATFRTYGFNGASLSVISESTSLGKGSLYNFFPGGKDEMAEAVLDEVSDWFRLHINEPLAAAGNPAARIEAMFTSCEEYFSSHQLVCLFGAFALSHEQKRFEAQIFRYFDDWAAALTTALQDGGWPRQEANALALDIIAGIQGALVIARARHNPCTLNALLMRLRLTIAFESRAPFPTESRTLS</sequence>
<feature type="domain" description="Transcriptional regulator LmrA/YxaF-like C-terminal" evidence="3">
    <location>
        <begin position="80"/>
        <end position="173"/>
    </location>
</feature>
<dbReference type="RefSeq" id="WP_210100888.1">
    <property type="nucleotide sequence ID" value="NZ_BAABLK010000026.1"/>
</dbReference>
<dbReference type="InterPro" id="IPR009057">
    <property type="entry name" value="Homeodomain-like_sf"/>
</dbReference>
<dbReference type="InterPro" id="IPR036271">
    <property type="entry name" value="Tet_transcr_reg_TetR-rel_C_sf"/>
</dbReference>
<keyword evidence="1" id="KW-0805">Transcription regulation</keyword>